<protein>
    <recommendedName>
        <fullName evidence="5">Peptidase C2 calpain domain-containing protein</fullName>
    </recommendedName>
</protein>
<dbReference type="InterPro" id="IPR036213">
    <property type="entry name" value="Calpain_III_sf"/>
</dbReference>
<dbReference type="EMBL" id="FR905377">
    <property type="protein sequence ID" value="CDQ78819.1"/>
    <property type="molecule type" value="Genomic_DNA"/>
</dbReference>
<gene>
    <name evidence="6" type="ORF">GSONMT00057348001</name>
</gene>
<keyword evidence="2" id="KW-0645">Protease</keyword>
<evidence type="ECO:0000313" key="6">
    <source>
        <dbReference type="EMBL" id="CDQ78819.1"/>
    </source>
</evidence>
<dbReference type="PaxDb" id="8022-A0A060XNF8"/>
<dbReference type="PRINTS" id="PR00704">
    <property type="entry name" value="CALPAIN"/>
</dbReference>
<dbReference type="Gene3D" id="2.60.120.380">
    <property type="match status" value="1"/>
</dbReference>
<dbReference type="AlphaFoldDB" id="A0A060XNF8"/>
<keyword evidence="3" id="KW-0378">Hydrolase</keyword>
<dbReference type="GO" id="GO:0004198">
    <property type="term" value="F:calcium-dependent cysteine-type endopeptidase activity"/>
    <property type="evidence" value="ECO:0007669"/>
    <property type="project" value="InterPro"/>
</dbReference>
<dbReference type="InterPro" id="IPR022684">
    <property type="entry name" value="Calpain_cysteine_protease"/>
</dbReference>
<dbReference type="SMART" id="SM00720">
    <property type="entry name" value="calpain_III"/>
    <property type="match status" value="1"/>
</dbReference>
<evidence type="ECO:0000313" key="7">
    <source>
        <dbReference type="Proteomes" id="UP000193380"/>
    </source>
</evidence>
<reference evidence="6" key="2">
    <citation type="submission" date="2014-03" db="EMBL/GenBank/DDBJ databases">
        <authorList>
            <person name="Genoscope - CEA"/>
        </authorList>
    </citation>
    <scope>NUCLEOTIDE SEQUENCE</scope>
</reference>
<dbReference type="Pfam" id="PF01067">
    <property type="entry name" value="Calpain_III"/>
    <property type="match status" value="1"/>
</dbReference>
<proteinExistence type="inferred from homology"/>
<dbReference type="PANTHER" id="PTHR46143:SF1">
    <property type="entry name" value="CALPAIN-7"/>
    <property type="match status" value="1"/>
</dbReference>
<evidence type="ECO:0000256" key="4">
    <source>
        <dbReference type="ARBA" id="ARBA00022807"/>
    </source>
</evidence>
<dbReference type="InterPro" id="IPR022683">
    <property type="entry name" value="Calpain_III"/>
</dbReference>
<reference evidence="6" key="1">
    <citation type="journal article" date="2014" name="Nat. Commun.">
        <title>The rainbow trout genome provides novel insights into evolution after whole-genome duplication in vertebrates.</title>
        <authorList>
            <person name="Berthelot C."/>
            <person name="Brunet F."/>
            <person name="Chalopin D."/>
            <person name="Juanchich A."/>
            <person name="Bernard M."/>
            <person name="Noel B."/>
            <person name="Bento P."/>
            <person name="Da Silva C."/>
            <person name="Labadie K."/>
            <person name="Alberti A."/>
            <person name="Aury J.M."/>
            <person name="Louis A."/>
            <person name="Dehais P."/>
            <person name="Bardou P."/>
            <person name="Montfort J."/>
            <person name="Klopp C."/>
            <person name="Cabau C."/>
            <person name="Gaspin C."/>
            <person name="Thorgaard G.H."/>
            <person name="Boussaha M."/>
            <person name="Quillet E."/>
            <person name="Guyomard R."/>
            <person name="Galiana D."/>
            <person name="Bobe J."/>
            <person name="Volff J.N."/>
            <person name="Genet C."/>
            <person name="Wincker P."/>
            <person name="Jaillon O."/>
            <person name="Roest Crollius H."/>
            <person name="Guiguen Y."/>
        </authorList>
    </citation>
    <scope>NUCLEOTIDE SEQUENCE [LARGE SCALE GENOMIC DNA]</scope>
</reference>
<dbReference type="PANTHER" id="PTHR46143">
    <property type="entry name" value="CALPAIN-7"/>
    <property type="match status" value="1"/>
</dbReference>
<dbReference type="InterPro" id="IPR022682">
    <property type="entry name" value="Calpain_domain_III"/>
</dbReference>
<dbReference type="InterPro" id="IPR051297">
    <property type="entry name" value="PalB/RIM13"/>
</dbReference>
<evidence type="ECO:0000256" key="1">
    <source>
        <dbReference type="ARBA" id="ARBA00007623"/>
    </source>
</evidence>
<comment type="similarity">
    <text evidence="1">Belongs to the peptidase C2 family.</text>
</comment>
<dbReference type="STRING" id="8022.A0A060XNF8"/>
<sequence length="183" mass="20593">MKSLRSCYLKSHKNNMFGLRRREETLRVVECVVIDVSLQQVYSGCKFSFSKIPTPFTHTKRINGQWKGPSAGGCGNYKDSYKHNPIYQFNLERPGPVLIELRGSRQYSVGFEMVTVSTVVEPGPAGHPKKNSGDYRCGFCYMEADHVPAGIYNVIPTTFLPKQEGPFFLDFSSATPLKVSQLQ</sequence>
<evidence type="ECO:0000256" key="3">
    <source>
        <dbReference type="ARBA" id="ARBA00022801"/>
    </source>
</evidence>
<name>A0A060XNF8_ONCMY</name>
<dbReference type="SUPFAM" id="SSF49758">
    <property type="entry name" value="Calpain large subunit, middle domain (domain III)"/>
    <property type="match status" value="1"/>
</dbReference>
<evidence type="ECO:0000256" key="2">
    <source>
        <dbReference type="ARBA" id="ARBA00022670"/>
    </source>
</evidence>
<feature type="domain" description="Peptidase C2 calpain" evidence="5">
    <location>
        <begin position="56"/>
        <end position="180"/>
    </location>
</feature>
<dbReference type="Proteomes" id="UP000193380">
    <property type="component" value="Unassembled WGS sequence"/>
</dbReference>
<organism evidence="6 7">
    <name type="scientific">Oncorhynchus mykiss</name>
    <name type="common">Rainbow trout</name>
    <name type="synonym">Salmo gairdneri</name>
    <dbReference type="NCBI Taxonomy" id="8022"/>
    <lineage>
        <taxon>Eukaryota</taxon>
        <taxon>Metazoa</taxon>
        <taxon>Chordata</taxon>
        <taxon>Craniata</taxon>
        <taxon>Vertebrata</taxon>
        <taxon>Euteleostomi</taxon>
        <taxon>Actinopterygii</taxon>
        <taxon>Neopterygii</taxon>
        <taxon>Teleostei</taxon>
        <taxon>Protacanthopterygii</taxon>
        <taxon>Salmoniformes</taxon>
        <taxon>Salmonidae</taxon>
        <taxon>Salmoninae</taxon>
        <taxon>Oncorhynchus</taxon>
    </lineage>
</organism>
<dbReference type="GO" id="GO:0006508">
    <property type="term" value="P:proteolysis"/>
    <property type="evidence" value="ECO:0007669"/>
    <property type="project" value="UniProtKB-KW"/>
</dbReference>
<evidence type="ECO:0000259" key="5">
    <source>
        <dbReference type="SMART" id="SM00720"/>
    </source>
</evidence>
<accession>A0A060XNF8</accession>
<keyword evidence="4" id="KW-0788">Thiol protease</keyword>